<reference evidence="1" key="1">
    <citation type="journal article" date="2023" name="Nat. Commun.">
        <title>Diploid and tetraploid genomes of Acorus and the evolution of monocots.</title>
        <authorList>
            <person name="Ma L."/>
            <person name="Liu K.W."/>
            <person name="Li Z."/>
            <person name="Hsiao Y.Y."/>
            <person name="Qi Y."/>
            <person name="Fu T."/>
            <person name="Tang G.D."/>
            <person name="Zhang D."/>
            <person name="Sun W.H."/>
            <person name="Liu D.K."/>
            <person name="Li Y."/>
            <person name="Chen G.Z."/>
            <person name="Liu X.D."/>
            <person name="Liao X.Y."/>
            <person name="Jiang Y.T."/>
            <person name="Yu X."/>
            <person name="Hao Y."/>
            <person name="Huang J."/>
            <person name="Zhao X.W."/>
            <person name="Ke S."/>
            <person name="Chen Y.Y."/>
            <person name="Wu W.L."/>
            <person name="Hsu J.L."/>
            <person name="Lin Y.F."/>
            <person name="Huang M.D."/>
            <person name="Li C.Y."/>
            <person name="Huang L."/>
            <person name="Wang Z.W."/>
            <person name="Zhao X."/>
            <person name="Zhong W.Y."/>
            <person name="Peng D.H."/>
            <person name="Ahmad S."/>
            <person name="Lan S."/>
            <person name="Zhang J.S."/>
            <person name="Tsai W.C."/>
            <person name="Van de Peer Y."/>
            <person name="Liu Z.J."/>
        </authorList>
    </citation>
    <scope>NUCLEOTIDE SEQUENCE</scope>
    <source>
        <strain evidence="1">CP</strain>
    </source>
</reference>
<comment type="caution">
    <text evidence="1">The sequence shown here is derived from an EMBL/GenBank/DDBJ whole genome shotgun (WGS) entry which is preliminary data.</text>
</comment>
<dbReference type="Proteomes" id="UP001180020">
    <property type="component" value="Unassembled WGS sequence"/>
</dbReference>
<protein>
    <submittedName>
        <fullName evidence="1">Uncharacterized protein</fullName>
    </submittedName>
</protein>
<gene>
    <name evidence="1" type="ORF">QJS10_CPA08g00017</name>
</gene>
<proteinExistence type="predicted"/>
<reference evidence="1" key="2">
    <citation type="submission" date="2023-06" db="EMBL/GenBank/DDBJ databases">
        <authorList>
            <person name="Ma L."/>
            <person name="Liu K.-W."/>
            <person name="Li Z."/>
            <person name="Hsiao Y.-Y."/>
            <person name="Qi Y."/>
            <person name="Fu T."/>
            <person name="Tang G."/>
            <person name="Zhang D."/>
            <person name="Sun W.-H."/>
            <person name="Liu D.-K."/>
            <person name="Li Y."/>
            <person name="Chen G.-Z."/>
            <person name="Liu X.-D."/>
            <person name="Liao X.-Y."/>
            <person name="Jiang Y.-T."/>
            <person name="Yu X."/>
            <person name="Hao Y."/>
            <person name="Huang J."/>
            <person name="Zhao X.-W."/>
            <person name="Ke S."/>
            <person name="Chen Y.-Y."/>
            <person name="Wu W.-L."/>
            <person name="Hsu J.-L."/>
            <person name="Lin Y.-F."/>
            <person name="Huang M.-D."/>
            <person name="Li C.-Y."/>
            <person name="Huang L."/>
            <person name="Wang Z.-W."/>
            <person name="Zhao X."/>
            <person name="Zhong W.-Y."/>
            <person name="Peng D.-H."/>
            <person name="Ahmad S."/>
            <person name="Lan S."/>
            <person name="Zhang J.-S."/>
            <person name="Tsai W.-C."/>
            <person name="Van De Peer Y."/>
            <person name="Liu Z.-J."/>
        </authorList>
    </citation>
    <scope>NUCLEOTIDE SEQUENCE</scope>
    <source>
        <strain evidence="1">CP</strain>
        <tissue evidence="1">Leaves</tissue>
    </source>
</reference>
<dbReference type="PANTHER" id="PTHR33116">
    <property type="entry name" value="REVERSE TRANSCRIPTASE ZINC-BINDING DOMAIN-CONTAINING PROTEIN-RELATED-RELATED"/>
    <property type="match status" value="1"/>
</dbReference>
<keyword evidence="2" id="KW-1185">Reference proteome</keyword>
<dbReference type="EMBL" id="JAUJYO010000008">
    <property type="protein sequence ID" value="KAK1310568.1"/>
    <property type="molecule type" value="Genomic_DNA"/>
</dbReference>
<organism evidence="1 2">
    <name type="scientific">Acorus calamus</name>
    <name type="common">Sweet flag</name>
    <dbReference type="NCBI Taxonomy" id="4465"/>
    <lineage>
        <taxon>Eukaryota</taxon>
        <taxon>Viridiplantae</taxon>
        <taxon>Streptophyta</taxon>
        <taxon>Embryophyta</taxon>
        <taxon>Tracheophyta</taxon>
        <taxon>Spermatophyta</taxon>
        <taxon>Magnoliopsida</taxon>
        <taxon>Liliopsida</taxon>
        <taxon>Acoraceae</taxon>
        <taxon>Acorus</taxon>
    </lineage>
</organism>
<dbReference type="PANTHER" id="PTHR33116:SF86">
    <property type="entry name" value="REVERSE TRANSCRIPTASE DOMAIN-CONTAINING PROTEIN"/>
    <property type="match status" value="1"/>
</dbReference>
<sequence length="405" mass="45898">MELQFLLIYFSKASGHHLNPEKSQLFCTSNQDLLSQYLGIPLCNLPVKHLGLPLQSGCLSNSSCLPLIDKMKKRIQSWTDVCLPKEEGGLGLKRIGEWNKATMGTRLWEIATNHPSLWASWMKARQYHPPRTPILSKRWKDLFSSFPTLDYCDTSINYIYILSITNNYNQKYIDIVDGLLRLSNATHVRRLHLDFFIGEHTPPIPDHWITFADGISSLTELVVCFRGCGHWNLNSDRIRPSLVRILSSVQSLKLNFKGTSLSGFPWPGSSWGGLGGCYFGGLKSLSLDLHFTSMLNLCPPLESIHVHHMNRLVLSGRNASRLKTLDVGVWEDVELGPARRLQEILDHHLESSPGLFNNVKRLHLDTSYYINEEKLSLYDTLIVGLPNFPYVEKLSIKVDSSSVVL</sequence>
<evidence type="ECO:0000313" key="2">
    <source>
        <dbReference type="Proteomes" id="UP001180020"/>
    </source>
</evidence>
<accession>A0AAV9EE12</accession>
<dbReference type="AlphaFoldDB" id="A0AAV9EE12"/>
<name>A0AAV9EE12_ACOCL</name>
<evidence type="ECO:0000313" key="1">
    <source>
        <dbReference type="EMBL" id="KAK1310568.1"/>
    </source>
</evidence>